<comment type="similarity">
    <text evidence="2">Belongs to the PhoH family.</text>
</comment>
<sequence length="336" mass="36508">MSRKPVPAQSGERSRVEVTFDKPQLLPQLFGEYDSNILALEERLGVYIHARGQRVVIEGSAETVAHAREVLQELHSRVIRGEDIDTGLIDAVIAMSSEPTLSGIVRAEPVEGGGGTPPIMIRTRKKTIVPRSVAQTHYMRELVSNDMIFALGPAGTGKTYLAVAQAVAQLITGSVQRLILSRPAVEAGERLGFLPGDMKEKVDPYLRPIYDALYDCLPAEQVERRIASGEIEIAPIAFMRGRTLADAFVILDEAQNTTPAQMKMFLTRFGANSRMVICGDPNQVDLPGGPPASGLNDAVRRLEGVEGIAFSWFSAADVVRHPIVGRIVQAYEGPNA</sequence>
<dbReference type="Pfam" id="PF02562">
    <property type="entry name" value="PhoH"/>
    <property type="match status" value="1"/>
</dbReference>
<dbReference type="Gene3D" id="3.40.50.300">
    <property type="entry name" value="P-loop containing nucleotide triphosphate hydrolases"/>
    <property type="match status" value="1"/>
</dbReference>
<feature type="domain" description="PhoH-like protein" evidence="7">
    <location>
        <begin position="128"/>
        <end position="332"/>
    </location>
</feature>
<dbReference type="SUPFAM" id="SSF54791">
    <property type="entry name" value="Eukaryotic type KH-domain (KH-domain type I)"/>
    <property type="match status" value="1"/>
</dbReference>
<gene>
    <name evidence="8" type="ORF">MZO42_10490</name>
</gene>
<dbReference type="PANTHER" id="PTHR30473:SF1">
    <property type="entry name" value="PHOH-LIKE PROTEIN"/>
    <property type="match status" value="1"/>
</dbReference>
<evidence type="ECO:0000256" key="5">
    <source>
        <dbReference type="ARBA" id="ARBA00022840"/>
    </source>
</evidence>
<dbReference type="EMBL" id="JALMLT010000002">
    <property type="protein sequence ID" value="MDT8759126.1"/>
    <property type="molecule type" value="Genomic_DNA"/>
</dbReference>
<evidence type="ECO:0000259" key="7">
    <source>
        <dbReference type="Pfam" id="PF02562"/>
    </source>
</evidence>
<comment type="caution">
    <text evidence="8">The sequence shown here is derived from an EMBL/GenBank/DDBJ whole genome shotgun (WGS) entry which is preliminary data.</text>
</comment>
<keyword evidence="4" id="KW-0547">Nucleotide-binding</keyword>
<evidence type="ECO:0000256" key="2">
    <source>
        <dbReference type="ARBA" id="ARBA00010393"/>
    </source>
</evidence>
<reference evidence="8" key="1">
    <citation type="submission" date="2022-04" db="EMBL/GenBank/DDBJ databases">
        <title>Tomato heritable bacteria conferring resistance against bacterial wilt.</title>
        <authorList>
            <person name="Yin J."/>
        </authorList>
    </citation>
    <scope>NUCLEOTIDE SEQUENCE</scope>
    <source>
        <strain evidence="8">Cra20</strain>
    </source>
</reference>
<dbReference type="InterPro" id="IPR003714">
    <property type="entry name" value="PhoH"/>
</dbReference>
<dbReference type="InterPro" id="IPR051451">
    <property type="entry name" value="PhoH2-like"/>
</dbReference>
<organism evidence="8">
    <name type="scientific">Sphingomonas psychrotolerans</name>
    <dbReference type="NCBI Taxonomy" id="1327635"/>
    <lineage>
        <taxon>Bacteria</taxon>
        <taxon>Pseudomonadati</taxon>
        <taxon>Pseudomonadota</taxon>
        <taxon>Alphaproteobacteria</taxon>
        <taxon>Sphingomonadales</taxon>
        <taxon>Sphingomonadaceae</taxon>
        <taxon>Sphingomonas</taxon>
    </lineage>
</organism>
<keyword evidence="3" id="KW-0963">Cytoplasm</keyword>
<evidence type="ECO:0000256" key="4">
    <source>
        <dbReference type="ARBA" id="ARBA00022741"/>
    </source>
</evidence>
<dbReference type="InterPro" id="IPR036612">
    <property type="entry name" value="KH_dom_type_1_sf"/>
</dbReference>
<evidence type="ECO:0000256" key="3">
    <source>
        <dbReference type="ARBA" id="ARBA00022490"/>
    </source>
</evidence>
<dbReference type="InterPro" id="IPR027417">
    <property type="entry name" value="P-loop_NTPase"/>
</dbReference>
<name>A0ABU3N4D5_9SPHN</name>
<evidence type="ECO:0000256" key="1">
    <source>
        <dbReference type="ARBA" id="ARBA00004496"/>
    </source>
</evidence>
<dbReference type="PANTHER" id="PTHR30473">
    <property type="entry name" value="PROTEIN PHOH"/>
    <property type="match status" value="1"/>
</dbReference>
<dbReference type="SUPFAM" id="SSF52540">
    <property type="entry name" value="P-loop containing nucleoside triphosphate hydrolases"/>
    <property type="match status" value="1"/>
</dbReference>
<evidence type="ECO:0000313" key="8">
    <source>
        <dbReference type="EMBL" id="MDT8759126.1"/>
    </source>
</evidence>
<proteinExistence type="inferred from homology"/>
<accession>A0ABU3N4D5</accession>
<protein>
    <recommendedName>
        <fullName evidence="6">PhoH-like protein</fullName>
    </recommendedName>
</protein>
<keyword evidence="5" id="KW-0067">ATP-binding</keyword>
<comment type="subcellular location">
    <subcellularLocation>
        <location evidence="1">Cytoplasm</location>
    </subcellularLocation>
</comment>
<evidence type="ECO:0000256" key="6">
    <source>
        <dbReference type="ARBA" id="ARBA00039970"/>
    </source>
</evidence>